<name>A0A0G2FX99_9PEZI</name>
<sequence length="210" mass="23690">MDILRLRERVSDANMPKFLEELNHQLSLTGLLREARELVCRTVELADRQRTLFAQQTLGMLQMDEPARDVREVIARAVVGMSERDVAGFEHEVIHMLNGSLHKPASPYREALSCAAYAARFPEHQQAELRRQLKGTPLAAFRAQQQPPQAASRGGGGQQPRFHNLPPLREWEKLADPRRAAGAPAGPRLHTDPVRPANYSLREFPIFPSH</sequence>
<protein>
    <submittedName>
        <fullName evidence="2">Uncharacterized protein</fullName>
    </submittedName>
</protein>
<dbReference type="OrthoDB" id="5240482at2759"/>
<accession>A0A0G2FX99</accession>
<gene>
    <name evidence="2" type="ORF">UCDDA912_g01179</name>
</gene>
<evidence type="ECO:0000313" key="2">
    <source>
        <dbReference type="EMBL" id="KKY38812.1"/>
    </source>
</evidence>
<reference evidence="2 3" key="1">
    <citation type="submission" date="2015-05" db="EMBL/GenBank/DDBJ databases">
        <title>Distinctive expansion of gene families associated with plant cell wall degradation and secondary metabolism in the genomes of grapevine trunk pathogens.</title>
        <authorList>
            <person name="Lawrence D.P."/>
            <person name="Travadon R."/>
            <person name="Rolshausen P.E."/>
            <person name="Baumgartner K."/>
        </authorList>
    </citation>
    <scope>NUCLEOTIDE SEQUENCE [LARGE SCALE GENOMIC DNA]</scope>
    <source>
        <strain evidence="2">DA912</strain>
    </source>
</reference>
<dbReference type="EMBL" id="LCUC01000046">
    <property type="protein sequence ID" value="KKY38812.1"/>
    <property type="molecule type" value="Genomic_DNA"/>
</dbReference>
<dbReference type="AlphaFoldDB" id="A0A0G2FX99"/>
<proteinExistence type="predicted"/>
<feature type="compositionally biased region" description="Low complexity" evidence="1">
    <location>
        <begin position="142"/>
        <end position="152"/>
    </location>
</feature>
<comment type="caution">
    <text evidence="2">The sequence shown here is derived from an EMBL/GenBank/DDBJ whole genome shotgun (WGS) entry which is preliminary data.</text>
</comment>
<reference evidence="2 3" key="2">
    <citation type="submission" date="2015-05" db="EMBL/GenBank/DDBJ databases">
        <authorList>
            <person name="Morales-Cruz A."/>
            <person name="Amrine K.C."/>
            <person name="Cantu D."/>
        </authorList>
    </citation>
    <scope>NUCLEOTIDE SEQUENCE [LARGE SCALE GENOMIC DNA]</scope>
    <source>
        <strain evidence="2">DA912</strain>
    </source>
</reference>
<feature type="region of interest" description="Disordered" evidence="1">
    <location>
        <begin position="142"/>
        <end position="199"/>
    </location>
</feature>
<evidence type="ECO:0000256" key="1">
    <source>
        <dbReference type="SAM" id="MobiDB-lite"/>
    </source>
</evidence>
<organism evidence="2 3">
    <name type="scientific">Diaporthe ampelina</name>
    <dbReference type="NCBI Taxonomy" id="1214573"/>
    <lineage>
        <taxon>Eukaryota</taxon>
        <taxon>Fungi</taxon>
        <taxon>Dikarya</taxon>
        <taxon>Ascomycota</taxon>
        <taxon>Pezizomycotina</taxon>
        <taxon>Sordariomycetes</taxon>
        <taxon>Sordariomycetidae</taxon>
        <taxon>Diaporthales</taxon>
        <taxon>Diaporthaceae</taxon>
        <taxon>Diaporthe</taxon>
    </lineage>
</organism>
<feature type="compositionally biased region" description="Basic and acidic residues" evidence="1">
    <location>
        <begin position="169"/>
        <end position="179"/>
    </location>
</feature>
<dbReference type="Proteomes" id="UP000034680">
    <property type="component" value="Unassembled WGS sequence"/>
</dbReference>
<keyword evidence="3" id="KW-1185">Reference proteome</keyword>
<evidence type="ECO:0000313" key="3">
    <source>
        <dbReference type="Proteomes" id="UP000034680"/>
    </source>
</evidence>